<accession>Q21VD7</accession>
<protein>
    <submittedName>
        <fullName evidence="1">Putative transmembrane transcriptional regulator</fullName>
    </submittedName>
</protein>
<dbReference type="Proteomes" id="UP000008332">
    <property type="component" value="Chromosome"/>
</dbReference>
<dbReference type="OrthoDB" id="9152892at2"/>
<dbReference type="RefSeq" id="WP_011464834.1">
    <property type="nucleotide sequence ID" value="NC_007908.1"/>
</dbReference>
<gene>
    <name evidence="1" type="ordered locus">Rfer_2549</name>
</gene>
<name>Q21VD7_ALBFT</name>
<dbReference type="KEGG" id="rfr:Rfer_2549"/>
<sequence>MNRTSSRPLTEDEIHTLVDDQLAPDALTALQTRLAQDPAAQATVTKWRRQRDALRSLHRHLVDQPVPATLVTAARQTAASQQDINQWWRWGGMAAGVMLAFGVGWFSHTAWQGEGRPSATLARASGAPDFARQASFAHAVYAPEIRHPVEVGATEQEHLVQWLSKRVGKPLKVPHLAAQGYELVGGRLLPGEAGARAQFMFQNAAGTRITLYLGAIDKSGAGADIRETGFQFRADGPIPSFYWIDQGFGYALSGPVPRDALMKLAEAVYHQL</sequence>
<dbReference type="HOGENOM" id="CLU_083880_0_0_4"/>
<reference evidence="2" key="1">
    <citation type="submission" date="2006-02" db="EMBL/GenBank/DDBJ databases">
        <title>Complete sequence of chromosome of Rhodoferax ferrireducens DSM 15236.</title>
        <authorList>
            <person name="Copeland A."/>
            <person name="Lucas S."/>
            <person name="Lapidus A."/>
            <person name="Barry K."/>
            <person name="Detter J.C."/>
            <person name="Glavina del Rio T."/>
            <person name="Hammon N."/>
            <person name="Israni S."/>
            <person name="Pitluck S."/>
            <person name="Brettin T."/>
            <person name="Bruce D."/>
            <person name="Han C."/>
            <person name="Tapia R."/>
            <person name="Gilna P."/>
            <person name="Kiss H."/>
            <person name="Schmutz J."/>
            <person name="Larimer F."/>
            <person name="Land M."/>
            <person name="Kyrpides N."/>
            <person name="Ivanova N."/>
            <person name="Richardson P."/>
        </authorList>
    </citation>
    <scope>NUCLEOTIDE SEQUENCE [LARGE SCALE GENOMIC DNA]</scope>
    <source>
        <strain evidence="2">ATCC BAA-621 / DSM 15236 / T118</strain>
    </source>
</reference>
<evidence type="ECO:0000313" key="2">
    <source>
        <dbReference type="Proteomes" id="UP000008332"/>
    </source>
</evidence>
<dbReference type="AlphaFoldDB" id="Q21VD7"/>
<keyword evidence="1" id="KW-0812">Transmembrane</keyword>
<dbReference type="eggNOG" id="COG5662">
    <property type="taxonomic scope" value="Bacteria"/>
</dbReference>
<evidence type="ECO:0000313" key="1">
    <source>
        <dbReference type="EMBL" id="ABD70266.1"/>
    </source>
</evidence>
<dbReference type="STRING" id="338969.Rfer_2549"/>
<organism evidence="1 2">
    <name type="scientific">Albidiferax ferrireducens (strain ATCC BAA-621 / DSM 15236 / T118)</name>
    <name type="common">Rhodoferax ferrireducens</name>
    <dbReference type="NCBI Taxonomy" id="338969"/>
    <lineage>
        <taxon>Bacteria</taxon>
        <taxon>Pseudomonadati</taxon>
        <taxon>Pseudomonadota</taxon>
        <taxon>Betaproteobacteria</taxon>
        <taxon>Burkholderiales</taxon>
        <taxon>Comamonadaceae</taxon>
        <taxon>Rhodoferax</taxon>
    </lineage>
</organism>
<keyword evidence="2" id="KW-1185">Reference proteome</keyword>
<dbReference type="EMBL" id="CP000267">
    <property type="protein sequence ID" value="ABD70266.1"/>
    <property type="molecule type" value="Genomic_DNA"/>
</dbReference>
<keyword evidence="1" id="KW-0472">Membrane</keyword>
<proteinExistence type="predicted"/>